<dbReference type="eggNOG" id="arCOG02037">
    <property type="taxonomic scope" value="Archaea"/>
</dbReference>
<name>M0LWX2_9EURY</name>
<dbReference type="InterPro" id="IPR051797">
    <property type="entry name" value="TrmB-like"/>
</dbReference>
<comment type="caution">
    <text evidence="2">The sequence shown here is derived from an EMBL/GenBank/DDBJ whole genome shotgun (WGS) entry which is preliminary data.</text>
</comment>
<keyword evidence="3" id="KW-1185">Reference proteome</keyword>
<dbReference type="InterPro" id="IPR002831">
    <property type="entry name" value="Tscrpt_reg_TrmB_N"/>
</dbReference>
<dbReference type="AlphaFoldDB" id="M0LWX2"/>
<dbReference type="Gene3D" id="1.10.10.10">
    <property type="entry name" value="Winged helix-like DNA-binding domain superfamily/Winged helix DNA-binding domain"/>
    <property type="match status" value="1"/>
</dbReference>
<dbReference type="PANTHER" id="PTHR34293:SF1">
    <property type="entry name" value="HTH-TYPE TRANSCRIPTIONAL REGULATOR TRMBL2"/>
    <property type="match status" value="1"/>
</dbReference>
<dbReference type="SUPFAM" id="SSF46785">
    <property type="entry name" value="Winged helix' DNA-binding domain"/>
    <property type="match status" value="1"/>
</dbReference>
<dbReference type="Pfam" id="PF01978">
    <property type="entry name" value="TrmB"/>
    <property type="match status" value="1"/>
</dbReference>
<dbReference type="PATRIC" id="fig|1132509.6.peg.2485"/>
<dbReference type="InterPro" id="IPR036388">
    <property type="entry name" value="WH-like_DNA-bd_sf"/>
</dbReference>
<dbReference type="Proteomes" id="UP000011566">
    <property type="component" value="Unassembled WGS sequence"/>
</dbReference>
<dbReference type="PANTHER" id="PTHR34293">
    <property type="entry name" value="HTH-TYPE TRANSCRIPTIONAL REGULATOR TRMBL2"/>
    <property type="match status" value="1"/>
</dbReference>
<gene>
    <name evidence="2" type="ORF">C447_11010</name>
</gene>
<dbReference type="InterPro" id="IPR036390">
    <property type="entry name" value="WH_DNA-bd_sf"/>
</dbReference>
<evidence type="ECO:0000313" key="2">
    <source>
        <dbReference type="EMBL" id="EMA37961.1"/>
    </source>
</evidence>
<dbReference type="OrthoDB" id="30795at2157"/>
<feature type="domain" description="Transcription regulator TrmB N-terminal" evidence="1">
    <location>
        <begin position="8"/>
        <end position="74"/>
    </location>
</feature>
<organism evidence="2 3">
    <name type="scientific">Halococcus hamelinensis 100A6</name>
    <dbReference type="NCBI Taxonomy" id="1132509"/>
    <lineage>
        <taxon>Archaea</taxon>
        <taxon>Methanobacteriati</taxon>
        <taxon>Methanobacteriota</taxon>
        <taxon>Stenosarchaea group</taxon>
        <taxon>Halobacteria</taxon>
        <taxon>Halobacteriales</taxon>
        <taxon>Halococcaceae</taxon>
        <taxon>Halococcus</taxon>
    </lineage>
</organism>
<accession>M0LWX2</accession>
<evidence type="ECO:0000313" key="3">
    <source>
        <dbReference type="Proteomes" id="UP000011566"/>
    </source>
</evidence>
<evidence type="ECO:0000259" key="1">
    <source>
        <dbReference type="Pfam" id="PF01978"/>
    </source>
</evidence>
<sequence>MSDPTGTLDDLGLTEYERRALAELFELGRTTAPTLAGATGVPKARIYGVLESLSDQGFVEVIPGRPKEYHARSPAEVLDRATENRRREYEAFREAVEGSREAFLAEFGPRYDDAAESRDDELFSVVDVGEPSEAEARRLYRTAETEVNVITTSFEYLPTVETALAEALDRGIEVRVLMLHPDHIPGGGRSPAEKREVQAGIVDRLATAYPAVETRFSSGKLPWRGTFCDPSAAYDSGEAVLLVEENDVPDAIRQAAITSNGSFVAGLERYFELIWDHESLAEYPDPSPSDRPG</sequence>
<dbReference type="EMBL" id="AOMB01000032">
    <property type="protein sequence ID" value="EMA37961.1"/>
    <property type="molecule type" value="Genomic_DNA"/>
</dbReference>
<proteinExistence type="predicted"/>
<reference evidence="2 3" key="1">
    <citation type="journal article" date="2014" name="PLoS Genet.">
        <title>Phylogenetically driven sequencing of extremely halophilic archaea reveals strategies for static and dynamic osmo-response.</title>
        <authorList>
            <person name="Becker E.A."/>
            <person name="Seitzer P.M."/>
            <person name="Tritt A."/>
            <person name="Larsen D."/>
            <person name="Krusor M."/>
            <person name="Yao A.I."/>
            <person name="Wu D."/>
            <person name="Madern D."/>
            <person name="Eisen J.A."/>
            <person name="Darling A.E."/>
            <person name="Facciotti M.T."/>
        </authorList>
    </citation>
    <scope>NUCLEOTIDE SEQUENCE [LARGE SCALE GENOMIC DNA]</scope>
    <source>
        <strain evidence="2 3">100A6</strain>
    </source>
</reference>
<protein>
    <submittedName>
        <fullName evidence="2">Sugar-specific transcriptional regulator</fullName>
    </submittedName>
</protein>
<dbReference type="RefSeq" id="WP_007693821.1">
    <property type="nucleotide sequence ID" value="NZ_AJRK01000354.1"/>
</dbReference>